<dbReference type="Pfam" id="PF00193">
    <property type="entry name" value="Xlink"/>
    <property type="match status" value="1"/>
</dbReference>
<keyword evidence="2" id="KW-0964">Secreted</keyword>
<dbReference type="Gene3D" id="2.60.40.10">
    <property type="entry name" value="Immunoglobulins"/>
    <property type="match status" value="1"/>
</dbReference>
<dbReference type="Proteomes" id="UP000261520">
    <property type="component" value="Unplaced"/>
</dbReference>
<reference evidence="13" key="1">
    <citation type="submission" date="2025-08" db="UniProtKB">
        <authorList>
            <consortium name="Ensembl"/>
        </authorList>
    </citation>
    <scope>IDENTIFICATION</scope>
</reference>
<dbReference type="InterPro" id="IPR007110">
    <property type="entry name" value="Ig-like_dom"/>
</dbReference>
<name>A0A3B3ZCQ5_9GOBI</name>
<dbReference type="PROSITE" id="PS50835">
    <property type="entry name" value="IG_LIKE"/>
    <property type="match status" value="1"/>
</dbReference>
<dbReference type="GO" id="GO:0005615">
    <property type="term" value="C:extracellular space"/>
    <property type="evidence" value="ECO:0007669"/>
    <property type="project" value="TreeGrafter"/>
</dbReference>
<dbReference type="InterPro" id="IPR016186">
    <property type="entry name" value="C-type_lectin-like/link_sf"/>
</dbReference>
<evidence type="ECO:0000256" key="9">
    <source>
        <dbReference type="PROSITE-ProRule" id="PRU00323"/>
    </source>
</evidence>
<dbReference type="FunFam" id="3.10.100.10:FF:000002">
    <property type="entry name" value="Hyaluronan proteoglycan link protein 1"/>
    <property type="match status" value="1"/>
</dbReference>
<dbReference type="SMART" id="SM00409">
    <property type="entry name" value="IG"/>
    <property type="match status" value="1"/>
</dbReference>
<dbReference type="InterPro" id="IPR013106">
    <property type="entry name" value="Ig_V-set"/>
</dbReference>
<dbReference type="CDD" id="cd03517">
    <property type="entry name" value="Link_domain_CSPGs_modules_1_3"/>
    <property type="match status" value="1"/>
</dbReference>
<proteinExistence type="predicted"/>
<keyword evidence="8" id="KW-0393">Immunoglobulin domain</keyword>
<keyword evidence="5" id="KW-0654">Proteoglycan</keyword>
<dbReference type="PROSITE" id="PS50963">
    <property type="entry name" value="LINK_2"/>
    <property type="match status" value="2"/>
</dbReference>
<evidence type="ECO:0000256" key="5">
    <source>
        <dbReference type="ARBA" id="ARBA00022974"/>
    </source>
</evidence>
<evidence type="ECO:0000256" key="7">
    <source>
        <dbReference type="ARBA" id="ARBA00023180"/>
    </source>
</evidence>
<evidence type="ECO:0000313" key="14">
    <source>
        <dbReference type="Proteomes" id="UP000261520"/>
    </source>
</evidence>
<evidence type="ECO:0000259" key="11">
    <source>
        <dbReference type="PROSITE" id="PS50835"/>
    </source>
</evidence>
<feature type="domain" description="Ig-like" evidence="11">
    <location>
        <begin position="32"/>
        <end position="148"/>
    </location>
</feature>
<evidence type="ECO:0000256" key="1">
    <source>
        <dbReference type="ARBA" id="ARBA00004613"/>
    </source>
</evidence>
<dbReference type="InterPro" id="IPR036179">
    <property type="entry name" value="Ig-like_dom_sf"/>
</dbReference>
<dbReference type="GO" id="GO:0002052">
    <property type="term" value="P:positive regulation of neuroblast proliferation"/>
    <property type="evidence" value="ECO:0007669"/>
    <property type="project" value="TreeGrafter"/>
</dbReference>
<evidence type="ECO:0000259" key="12">
    <source>
        <dbReference type="PROSITE" id="PS50963"/>
    </source>
</evidence>
<evidence type="ECO:0000256" key="4">
    <source>
        <dbReference type="ARBA" id="ARBA00022737"/>
    </source>
</evidence>
<dbReference type="SUPFAM" id="SSF48726">
    <property type="entry name" value="Immunoglobulin"/>
    <property type="match status" value="1"/>
</dbReference>
<reference evidence="13" key="2">
    <citation type="submission" date="2025-09" db="UniProtKB">
        <authorList>
            <consortium name="Ensembl"/>
        </authorList>
    </citation>
    <scope>IDENTIFICATION</scope>
</reference>
<evidence type="ECO:0000256" key="8">
    <source>
        <dbReference type="ARBA" id="ARBA00023319"/>
    </source>
</evidence>
<dbReference type="GO" id="GO:0045202">
    <property type="term" value="C:synapse"/>
    <property type="evidence" value="ECO:0007669"/>
    <property type="project" value="TreeGrafter"/>
</dbReference>
<feature type="domain" description="Link" evidence="12">
    <location>
        <begin position="245"/>
        <end position="341"/>
    </location>
</feature>
<evidence type="ECO:0008006" key="15">
    <source>
        <dbReference type="Google" id="ProtNLM"/>
    </source>
</evidence>
<dbReference type="GO" id="GO:0007417">
    <property type="term" value="P:central nervous system development"/>
    <property type="evidence" value="ECO:0007669"/>
    <property type="project" value="TreeGrafter"/>
</dbReference>
<dbReference type="GO" id="GO:0010001">
    <property type="term" value="P:glial cell differentiation"/>
    <property type="evidence" value="ECO:0007669"/>
    <property type="project" value="TreeGrafter"/>
</dbReference>
<organism evidence="13 14">
    <name type="scientific">Periophthalmus magnuspinnatus</name>
    <dbReference type="NCBI Taxonomy" id="409849"/>
    <lineage>
        <taxon>Eukaryota</taxon>
        <taxon>Metazoa</taxon>
        <taxon>Chordata</taxon>
        <taxon>Craniata</taxon>
        <taxon>Vertebrata</taxon>
        <taxon>Euteleostomi</taxon>
        <taxon>Actinopterygii</taxon>
        <taxon>Neopterygii</taxon>
        <taxon>Teleostei</taxon>
        <taxon>Neoteleostei</taxon>
        <taxon>Acanthomorphata</taxon>
        <taxon>Gobiaria</taxon>
        <taxon>Gobiiformes</taxon>
        <taxon>Gobioidei</taxon>
        <taxon>Gobiidae</taxon>
        <taxon>Oxudercinae</taxon>
        <taxon>Periophthalmus</taxon>
    </lineage>
</organism>
<dbReference type="InterPro" id="IPR003599">
    <property type="entry name" value="Ig_sub"/>
</dbReference>
<dbReference type="PANTHER" id="PTHR22804">
    <property type="entry name" value="AGGRECAN/VERSICAN PROTEOGLYCAN"/>
    <property type="match status" value="1"/>
</dbReference>
<feature type="disulfide bond" evidence="9">
    <location>
        <begin position="201"/>
        <end position="222"/>
    </location>
</feature>
<evidence type="ECO:0000256" key="10">
    <source>
        <dbReference type="SAM" id="SignalP"/>
    </source>
</evidence>
<dbReference type="InterPro" id="IPR000538">
    <property type="entry name" value="Link_dom"/>
</dbReference>
<keyword evidence="3 10" id="KW-0732">Signal</keyword>
<dbReference type="InterPro" id="IPR016187">
    <property type="entry name" value="CTDL_fold"/>
</dbReference>
<dbReference type="GO" id="GO:0007155">
    <property type="term" value="P:cell adhesion"/>
    <property type="evidence" value="ECO:0007669"/>
    <property type="project" value="InterPro"/>
</dbReference>
<dbReference type="FunFam" id="3.10.100.10:FF:000011">
    <property type="entry name" value="Aggrecan core protein"/>
    <property type="match status" value="1"/>
</dbReference>
<comment type="caution">
    <text evidence="9">Lacks conserved residue(s) required for the propagation of feature annotation.</text>
</comment>
<dbReference type="SMART" id="SM00406">
    <property type="entry name" value="IGv"/>
    <property type="match status" value="1"/>
</dbReference>
<dbReference type="GO" id="GO:0001501">
    <property type="term" value="P:skeletal system development"/>
    <property type="evidence" value="ECO:0007669"/>
    <property type="project" value="TreeGrafter"/>
</dbReference>
<dbReference type="SMART" id="SM00445">
    <property type="entry name" value="LINK"/>
    <property type="match status" value="2"/>
</dbReference>
<dbReference type="PANTHER" id="PTHR22804:SF41">
    <property type="entry name" value="BREVICAN CORE PROTEIN"/>
    <property type="match status" value="1"/>
</dbReference>
<evidence type="ECO:0000256" key="3">
    <source>
        <dbReference type="ARBA" id="ARBA00022729"/>
    </source>
</evidence>
<comment type="subcellular location">
    <subcellularLocation>
        <location evidence="1">Secreted</location>
    </subcellularLocation>
</comment>
<keyword evidence="7" id="KW-0325">Glycoprotein</keyword>
<dbReference type="InterPro" id="IPR013783">
    <property type="entry name" value="Ig-like_fold"/>
</dbReference>
<evidence type="ECO:0000256" key="6">
    <source>
        <dbReference type="ARBA" id="ARBA00023157"/>
    </source>
</evidence>
<keyword evidence="6 9" id="KW-1015">Disulfide bond</keyword>
<dbReference type="Gene3D" id="3.10.100.10">
    <property type="entry name" value="Mannose-Binding Protein A, subunit A"/>
    <property type="match status" value="2"/>
</dbReference>
<sequence length="357" mass="39722">MINQLNELMIILMISLLWFMADDSSLLQVTIPINPPVLTVLGGSLTLPCLISLAHPPPSPSSYGRLAVLSLPRVKWTVVRAGGEETEILVASGDRVKVSEAYRERVSLPHYAASPADLTLMLNGLRHNDSGFYRCEVQQGLEDAHDVVLVKVKGVVFHYRSVSSRYAFTFEQAREACEDIGAEMASPQHLYAAYASGFELCDAGWLSDHSVRYPIHMPREGCLGDLDEQPGVRNYGILEPDELYDVFHGTSPERFTFWEAKSFCQGLGAELASTAQLYAAWNDGLNHCSPGWLADGSVRYPIVTPRERCGGKEPGVRTVYRFNNQTGFPEPHTKHDVYCFRGKKGKRAKTWTAQENI</sequence>
<accession>A0A3B3ZCQ5</accession>
<feature type="disulfide bond" evidence="9">
    <location>
        <begin position="288"/>
        <end position="309"/>
    </location>
</feature>
<keyword evidence="14" id="KW-1185">Reference proteome</keyword>
<dbReference type="GO" id="GO:0005540">
    <property type="term" value="F:hyaluronic acid binding"/>
    <property type="evidence" value="ECO:0007669"/>
    <property type="project" value="InterPro"/>
</dbReference>
<dbReference type="AlphaFoldDB" id="A0A3B3ZCQ5"/>
<dbReference type="PROSITE" id="PS01241">
    <property type="entry name" value="LINK_1"/>
    <property type="match status" value="1"/>
</dbReference>
<dbReference type="GO" id="GO:0072534">
    <property type="term" value="C:perineuronal net"/>
    <property type="evidence" value="ECO:0007669"/>
    <property type="project" value="TreeGrafter"/>
</dbReference>
<protein>
    <recommendedName>
        <fullName evidence="15">Brevican</fullName>
    </recommendedName>
</protein>
<dbReference type="Pfam" id="PF07686">
    <property type="entry name" value="V-set"/>
    <property type="match status" value="1"/>
</dbReference>
<dbReference type="SUPFAM" id="SSF56436">
    <property type="entry name" value="C-type lectin-like"/>
    <property type="match status" value="2"/>
</dbReference>
<dbReference type="PRINTS" id="PR01265">
    <property type="entry name" value="LINKMODULE"/>
</dbReference>
<evidence type="ECO:0000313" key="13">
    <source>
        <dbReference type="Ensembl" id="ENSPMGP00000002347.1"/>
    </source>
</evidence>
<feature type="domain" description="Link" evidence="12">
    <location>
        <begin position="155"/>
        <end position="244"/>
    </location>
</feature>
<dbReference type="InterPro" id="IPR050691">
    <property type="entry name" value="Hyaluronan_bind_Proteoglycan"/>
</dbReference>
<dbReference type="Ensembl" id="ENSPMGT00000002488.1">
    <property type="protein sequence ID" value="ENSPMGP00000002347.1"/>
    <property type="gene ID" value="ENSPMGG00000001936.1"/>
</dbReference>
<dbReference type="CDD" id="cd03520">
    <property type="entry name" value="Link_domain_CSPGs_modules_2_4"/>
    <property type="match status" value="1"/>
</dbReference>
<feature type="signal peptide" evidence="10">
    <location>
        <begin position="1"/>
        <end position="23"/>
    </location>
</feature>
<feature type="chain" id="PRO_5017189981" description="Brevican" evidence="10">
    <location>
        <begin position="24"/>
        <end position="357"/>
    </location>
</feature>
<evidence type="ECO:0000256" key="2">
    <source>
        <dbReference type="ARBA" id="ARBA00022525"/>
    </source>
</evidence>
<keyword evidence="4" id="KW-0677">Repeat</keyword>